<dbReference type="CDD" id="cd00024">
    <property type="entry name" value="CD_CSD"/>
    <property type="match status" value="1"/>
</dbReference>
<keyword evidence="11" id="KW-0229">DNA integration</keyword>
<dbReference type="Pfam" id="PF00385">
    <property type="entry name" value="Chromo"/>
    <property type="match status" value="1"/>
</dbReference>
<evidence type="ECO:0000259" key="18">
    <source>
        <dbReference type="PROSITE" id="PS50878"/>
    </source>
</evidence>
<dbReference type="Gene3D" id="2.40.70.10">
    <property type="entry name" value="Acid Proteases"/>
    <property type="match status" value="1"/>
</dbReference>
<dbReference type="InterPro" id="IPR056924">
    <property type="entry name" value="SH3_Tf2-1"/>
</dbReference>
<feature type="region of interest" description="Disordered" evidence="16">
    <location>
        <begin position="757"/>
        <end position="844"/>
    </location>
</feature>
<dbReference type="GO" id="GO:0006508">
    <property type="term" value="P:proteolysis"/>
    <property type="evidence" value="ECO:0007669"/>
    <property type="project" value="UniProtKB-KW"/>
</dbReference>
<dbReference type="InterPro" id="IPR000477">
    <property type="entry name" value="RT_dom"/>
</dbReference>
<dbReference type="Proteomes" id="UP000030754">
    <property type="component" value="Unassembled WGS sequence"/>
</dbReference>
<name>U6MEN9_9EIME</name>
<keyword evidence="21" id="KW-1185">Reference proteome</keyword>
<protein>
    <recommendedName>
        <fullName evidence="1">RNA-directed DNA polymerase</fullName>
        <ecNumber evidence="1">2.7.7.49</ecNumber>
    </recommendedName>
</protein>
<dbReference type="GO" id="GO:0003887">
    <property type="term" value="F:DNA-directed DNA polymerase activity"/>
    <property type="evidence" value="ECO:0007669"/>
    <property type="project" value="UniProtKB-KW"/>
</dbReference>
<dbReference type="PROSITE" id="PS50013">
    <property type="entry name" value="CHROMO_2"/>
    <property type="match status" value="1"/>
</dbReference>
<evidence type="ECO:0000256" key="16">
    <source>
        <dbReference type="SAM" id="MobiDB-lite"/>
    </source>
</evidence>
<dbReference type="FunFam" id="3.30.420.10:FF:000032">
    <property type="entry name" value="Retrovirus-related Pol polyprotein from transposon 297-like Protein"/>
    <property type="match status" value="1"/>
</dbReference>
<evidence type="ECO:0000256" key="9">
    <source>
        <dbReference type="ARBA" id="ARBA00022801"/>
    </source>
</evidence>
<dbReference type="GeneID" id="25472476"/>
<dbReference type="GO" id="GO:0004190">
    <property type="term" value="F:aspartic-type endopeptidase activity"/>
    <property type="evidence" value="ECO:0007669"/>
    <property type="project" value="UniProtKB-KW"/>
</dbReference>
<dbReference type="SUPFAM" id="SSF50630">
    <property type="entry name" value="Acid proteases"/>
    <property type="match status" value="1"/>
</dbReference>
<dbReference type="Pfam" id="PF13650">
    <property type="entry name" value="Asp_protease_2"/>
    <property type="match status" value="1"/>
</dbReference>
<dbReference type="Gene3D" id="3.10.10.10">
    <property type="entry name" value="HIV Type 1 Reverse Transcriptase, subunit A, domain 1"/>
    <property type="match status" value="1"/>
</dbReference>
<dbReference type="InterPro" id="IPR016197">
    <property type="entry name" value="Chromo-like_dom_sf"/>
</dbReference>
<dbReference type="VEuPathDB" id="ToxoDB:ENH_00023060"/>
<keyword evidence="5" id="KW-0540">Nuclease</keyword>
<evidence type="ECO:0000256" key="3">
    <source>
        <dbReference type="ARBA" id="ARBA00022679"/>
    </source>
</evidence>
<organism evidence="20 21">
    <name type="scientific">Eimeria necatrix</name>
    <dbReference type="NCBI Taxonomy" id="51315"/>
    <lineage>
        <taxon>Eukaryota</taxon>
        <taxon>Sar</taxon>
        <taxon>Alveolata</taxon>
        <taxon>Apicomplexa</taxon>
        <taxon>Conoidasida</taxon>
        <taxon>Coccidia</taxon>
        <taxon>Eucoccidiorida</taxon>
        <taxon>Eimeriorina</taxon>
        <taxon>Eimeriidae</taxon>
        <taxon>Eimeria</taxon>
    </lineage>
</organism>
<evidence type="ECO:0000256" key="8">
    <source>
        <dbReference type="ARBA" id="ARBA00022759"/>
    </source>
</evidence>
<evidence type="ECO:0000256" key="4">
    <source>
        <dbReference type="ARBA" id="ARBA00022695"/>
    </source>
</evidence>
<keyword evidence="14" id="KW-0238">DNA-binding</keyword>
<keyword evidence="3" id="KW-0808">Transferase</keyword>
<feature type="domain" description="Chromo" evidence="17">
    <location>
        <begin position="1284"/>
        <end position="1341"/>
    </location>
</feature>
<evidence type="ECO:0000259" key="17">
    <source>
        <dbReference type="PROSITE" id="PS50013"/>
    </source>
</evidence>
<dbReference type="PROSITE" id="PS00141">
    <property type="entry name" value="ASP_PROTEASE"/>
    <property type="match status" value="1"/>
</dbReference>
<keyword evidence="10" id="KW-0460">Magnesium</keyword>
<dbReference type="OrthoDB" id="2013610at2759"/>
<dbReference type="InterPro" id="IPR036397">
    <property type="entry name" value="RNaseH_sf"/>
</dbReference>
<evidence type="ECO:0000313" key="21">
    <source>
        <dbReference type="Proteomes" id="UP000030754"/>
    </source>
</evidence>
<dbReference type="Gene3D" id="1.10.340.70">
    <property type="match status" value="1"/>
</dbReference>
<dbReference type="RefSeq" id="XP_013440059.1">
    <property type="nucleotide sequence ID" value="XM_013584605.1"/>
</dbReference>
<feature type="domain" description="Reverse transcriptase" evidence="18">
    <location>
        <begin position="352"/>
        <end position="536"/>
    </location>
</feature>
<feature type="domain" description="Integrase catalytic" evidence="19">
    <location>
        <begin position="972"/>
        <end position="1135"/>
    </location>
</feature>
<dbReference type="PROSITE" id="PS50994">
    <property type="entry name" value="INTEGRASE"/>
    <property type="match status" value="1"/>
</dbReference>
<dbReference type="InterPro" id="IPR041588">
    <property type="entry name" value="Integrase_H2C2"/>
</dbReference>
<dbReference type="InterPro" id="IPR012337">
    <property type="entry name" value="RNaseH-like_sf"/>
</dbReference>
<evidence type="ECO:0000256" key="6">
    <source>
        <dbReference type="ARBA" id="ARBA00022723"/>
    </source>
</evidence>
<feature type="compositionally biased region" description="Basic residues" evidence="16">
    <location>
        <begin position="802"/>
        <end position="812"/>
    </location>
</feature>
<dbReference type="PANTHER" id="PTHR37984">
    <property type="entry name" value="PROTEIN CBG26694"/>
    <property type="match status" value="1"/>
</dbReference>
<gene>
    <name evidence="20" type="ORF">ENH_00023060</name>
</gene>
<keyword evidence="6" id="KW-0479">Metal-binding</keyword>
<evidence type="ECO:0000256" key="15">
    <source>
        <dbReference type="ARBA" id="ARBA00023172"/>
    </source>
</evidence>
<dbReference type="GO" id="GO:0015074">
    <property type="term" value="P:DNA integration"/>
    <property type="evidence" value="ECO:0007669"/>
    <property type="project" value="UniProtKB-KW"/>
</dbReference>
<dbReference type="EMBL" id="HG722554">
    <property type="protein sequence ID" value="CDJ62697.1"/>
    <property type="molecule type" value="Genomic_DNA"/>
</dbReference>
<dbReference type="Pfam" id="PF00665">
    <property type="entry name" value="rve"/>
    <property type="match status" value="1"/>
</dbReference>
<dbReference type="InterPro" id="IPR023780">
    <property type="entry name" value="Chromo_domain"/>
</dbReference>
<accession>U6MEN9</accession>
<dbReference type="SUPFAM" id="SSF56672">
    <property type="entry name" value="DNA/RNA polymerases"/>
    <property type="match status" value="1"/>
</dbReference>
<evidence type="ECO:0000313" key="20">
    <source>
        <dbReference type="EMBL" id="CDJ62697.1"/>
    </source>
</evidence>
<dbReference type="CDD" id="cd01647">
    <property type="entry name" value="RT_LTR"/>
    <property type="match status" value="1"/>
</dbReference>
<keyword evidence="2" id="KW-0645">Protease</keyword>
<dbReference type="Gene3D" id="3.30.70.270">
    <property type="match status" value="2"/>
</dbReference>
<reference evidence="20" key="2">
    <citation type="submission" date="2013-10" db="EMBL/GenBank/DDBJ databases">
        <authorList>
            <person name="Aslett M."/>
        </authorList>
    </citation>
    <scope>NUCLEOTIDE SEQUENCE [LARGE SCALE GENOMIC DNA]</scope>
    <source>
        <strain evidence="20">Houghton</strain>
    </source>
</reference>
<evidence type="ECO:0000256" key="11">
    <source>
        <dbReference type="ARBA" id="ARBA00022908"/>
    </source>
</evidence>
<dbReference type="InterPro" id="IPR001584">
    <property type="entry name" value="Integrase_cat-core"/>
</dbReference>
<dbReference type="PANTHER" id="PTHR37984:SF5">
    <property type="entry name" value="PROTEIN NYNRIN-LIKE"/>
    <property type="match status" value="1"/>
</dbReference>
<keyword evidence="8" id="KW-0255">Endonuclease</keyword>
<dbReference type="CDD" id="cd09274">
    <property type="entry name" value="RNase_HI_RT_Ty3"/>
    <property type="match status" value="1"/>
</dbReference>
<feature type="compositionally biased region" description="Basic and acidic residues" evidence="16">
    <location>
        <begin position="784"/>
        <end position="801"/>
    </location>
</feature>
<dbReference type="SMART" id="SM00298">
    <property type="entry name" value="CHROMO"/>
    <property type="match status" value="1"/>
</dbReference>
<evidence type="ECO:0000256" key="5">
    <source>
        <dbReference type="ARBA" id="ARBA00022722"/>
    </source>
</evidence>
<dbReference type="GO" id="GO:0003964">
    <property type="term" value="F:RNA-directed DNA polymerase activity"/>
    <property type="evidence" value="ECO:0007669"/>
    <property type="project" value="UniProtKB-KW"/>
</dbReference>
<dbReference type="InterPro" id="IPR000953">
    <property type="entry name" value="Chromo/chromo_shadow_dom"/>
</dbReference>
<dbReference type="GO" id="GO:0006310">
    <property type="term" value="P:DNA recombination"/>
    <property type="evidence" value="ECO:0007669"/>
    <property type="project" value="UniProtKB-KW"/>
</dbReference>
<evidence type="ECO:0000256" key="13">
    <source>
        <dbReference type="ARBA" id="ARBA00022932"/>
    </source>
</evidence>
<keyword evidence="4" id="KW-0548">Nucleotidyltransferase</keyword>
<dbReference type="InterPro" id="IPR050951">
    <property type="entry name" value="Retrovirus_Pol_polyprotein"/>
</dbReference>
<dbReference type="GO" id="GO:0046872">
    <property type="term" value="F:metal ion binding"/>
    <property type="evidence" value="ECO:0007669"/>
    <property type="project" value="UniProtKB-KW"/>
</dbReference>
<proteinExistence type="predicted"/>
<evidence type="ECO:0000256" key="7">
    <source>
        <dbReference type="ARBA" id="ARBA00022750"/>
    </source>
</evidence>
<dbReference type="GO" id="GO:0003677">
    <property type="term" value="F:DNA binding"/>
    <property type="evidence" value="ECO:0007669"/>
    <property type="project" value="UniProtKB-KW"/>
</dbReference>
<dbReference type="InterPro" id="IPR001969">
    <property type="entry name" value="Aspartic_peptidase_AS"/>
</dbReference>
<keyword evidence="13" id="KW-0239">DNA-directed DNA polymerase</keyword>
<keyword evidence="7" id="KW-0064">Aspartyl protease</keyword>
<dbReference type="SUPFAM" id="SSF54160">
    <property type="entry name" value="Chromo domain-like"/>
    <property type="match status" value="1"/>
</dbReference>
<dbReference type="Gene3D" id="2.40.50.40">
    <property type="match status" value="1"/>
</dbReference>
<dbReference type="EC" id="2.7.7.49" evidence="1"/>
<evidence type="ECO:0000259" key="19">
    <source>
        <dbReference type="PROSITE" id="PS50994"/>
    </source>
</evidence>
<dbReference type="Pfam" id="PF24626">
    <property type="entry name" value="SH3_Tf2-1"/>
    <property type="match status" value="1"/>
</dbReference>
<dbReference type="InterPro" id="IPR043128">
    <property type="entry name" value="Rev_trsase/Diguanyl_cyclase"/>
</dbReference>
<dbReference type="GO" id="GO:0004519">
    <property type="term" value="F:endonuclease activity"/>
    <property type="evidence" value="ECO:0007669"/>
    <property type="project" value="UniProtKB-KW"/>
</dbReference>
<dbReference type="Pfam" id="PF00078">
    <property type="entry name" value="RVT_1"/>
    <property type="match status" value="1"/>
</dbReference>
<keyword evidence="9" id="KW-0378">Hydrolase</keyword>
<dbReference type="Gene3D" id="3.30.420.10">
    <property type="entry name" value="Ribonuclease H-like superfamily/Ribonuclease H"/>
    <property type="match status" value="1"/>
</dbReference>
<dbReference type="PROSITE" id="PS50878">
    <property type="entry name" value="RT_POL"/>
    <property type="match status" value="1"/>
</dbReference>
<dbReference type="Pfam" id="PF17921">
    <property type="entry name" value="Integrase_H2C2"/>
    <property type="match status" value="1"/>
</dbReference>
<dbReference type="InterPro" id="IPR043502">
    <property type="entry name" value="DNA/RNA_pol_sf"/>
</dbReference>
<dbReference type="Pfam" id="PF17917">
    <property type="entry name" value="RT_RNaseH"/>
    <property type="match status" value="1"/>
</dbReference>
<evidence type="ECO:0000256" key="2">
    <source>
        <dbReference type="ARBA" id="ARBA00022670"/>
    </source>
</evidence>
<keyword evidence="12" id="KW-0695">RNA-directed DNA polymerase</keyword>
<evidence type="ECO:0000256" key="14">
    <source>
        <dbReference type="ARBA" id="ARBA00023125"/>
    </source>
</evidence>
<dbReference type="InterPro" id="IPR041373">
    <property type="entry name" value="RT_RNaseH"/>
</dbReference>
<evidence type="ECO:0000256" key="12">
    <source>
        <dbReference type="ARBA" id="ARBA00022918"/>
    </source>
</evidence>
<sequence length="1341" mass="151495">MTAVLRVEVVGNQCEALLDTGASRSFINPGTVERLQLRARKLPEEHVFTVANGGQLRIDRVMKGLIMWCGATRLAGDFLVGPVPYDLVVGLDWLTKHRVAWYFQSDKLRTYVDGRWCDLPVVCATDVTQRSDGTLGTRQRTPAEQAYDILAKQVADMTREEATALLRPPTKRYKPPSRGKRKAVVAALLQQASDSAAFIRHPLQGLYHILALPAVAADVALRLVEERQGALCCALVETCPSNPHRQCLKALTAPVFPDEEETSPWPTAKLEYSQFDTWLTSVEAQATPREIRDVLRAHRAVFPDKLPTGLPPKRPHDHRILLVPGKLPTKSAIYRMTPEQLLFHKQEIAKLTANGWIGPTYSPICAPTIMVDKRSDGTGERMMRMVVNYRELNALTIAPDFPLPPIQTIFEMLGGARYFSTLDLESGFHQIRMAKEDRWKTAFRSVMGLFEYKIMPFGLKGAPATFQANINAYLQPLLGQGVIAYLDDVLIYSPDLPSHVALLQQVLRIFLDQQFYPKFSKCKFAKRELTYLGYTVSAEGIKPAPDKIQVIKAWPEVLQNETQIRQFLGTVNYCRMFMGPDFARVARLLVDLTRKGVPFQWTDAHTQAVRLLKQRLIDYTTLQIPDTTKPFELYTDASGYAVGAVLEQAGQPYRFLSQAMTPTQQKYSIYDQELLALVSALDKWAHLLRPTKVTAHTDHQALTHLQQLKASKPLRGRTARWLDFLAEFPGLTITYLPGARNQVADALSRLPCHSAPCPSPSPIDSPETHTGSLAALQPAPDPPEPPHKTRGTHPDYRELAGLRRRPSRKRTPSHPVPTPTTTLDPTPESPAQADPRPTPSPPVLDWPTAYSKCPMFSAPYDTASSKQGEVVQLEFRHRRHTFRFVQPYLHICINGLWLICVPQFPEFLTHVLYTHHDHVTAGHRGQKKTYKALSKRYYWPGMRTYTNAYVESCTQCRASKSLNQKPAGLLQQLLIPSRRWSHVSLDFVTDLPLTTSGHDAILVVVDSLSKMAHFIPAKKSHSAADTVELLADRLIRYHGFPEVLISDRDPRFQSEVWSQLCSRFNITRAMSSSYHPQTDGQTERVNRTLEQMLRTYIQADEREWEGLLPALELAYNTTSHSSTELSPFEIMIGENPLTAADLDIVGALAPTLTPPMTKLFRRLCDRAQGHILQAKWRQKYYADAHRRAVEYKVGDQVWLSGKHLPALNHCSKFEPRYRGPFTVTERTGKVAYRLALPPTYEGHNVFHVSQLVPHHPRDPALVPREAPVGWPPTRDDAGNPTDQYLVDYIMDQRGTGEEAQYLVKWRGAPEERATWEPAHHLSGCPALLRAWRRRQRGRHPS</sequence>
<keyword evidence="15" id="KW-0233">DNA recombination</keyword>
<dbReference type="InterPro" id="IPR021109">
    <property type="entry name" value="Peptidase_aspartic_dom_sf"/>
</dbReference>
<evidence type="ECO:0000256" key="1">
    <source>
        <dbReference type="ARBA" id="ARBA00012493"/>
    </source>
</evidence>
<dbReference type="CDD" id="cd00303">
    <property type="entry name" value="retropepsin_like"/>
    <property type="match status" value="1"/>
</dbReference>
<dbReference type="SUPFAM" id="SSF53098">
    <property type="entry name" value="Ribonuclease H-like"/>
    <property type="match status" value="1"/>
</dbReference>
<reference evidence="20" key="1">
    <citation type="submission" date="2013-10" db="EMBL/GenBank/DDBJ databases">
        <title>Genomic analysis of the causative agents of coccidiosis in chickens.</title>
        <authorList>
            <person name="Reid A.J."/>
            <person name="Blake D."/>
            <person name="Billington K."/>
            <person name="Browne H."/>
            <person name="Dunn M."/>
            <person name="Hung S."/>
            <person name="Kawahara F."/>
            <person name="Miranda-Saavedra D."/>
            <person name="Mourier T."/>
            <person name="Nagra H."/>
            <person name="Otto T.D."/>
            <person name="Rawlings N."/>
            <person name="Sanchez A."/>
            <person name="Sanders M."/>
            <person name="Subramaniam C."/>
            <person name="Tay Y."/>
            <person name="Dear P."/>
            <person name="Doerig C."/>
            <person name="Gruber A."/>
            <person name="Parkinson J."/>
            <person name="Shirley M."/>
            <person name="Wan K.L."/>
            <person name="Berriman M."/>
            <person name="Tomley F."/>
            <person name="Pain A."/>
        </authorList>
    </citation>
    <scope>NUCLEOTIDE SEQUENCE [LARGE SCALE GENOMIC DNA]</scope>
    <source>
        <strain evidence="20">Houghton</strain>
    </source>
</reference>
<evidence type="ECO:0000256" key="10">
    <source>
        <dbReference type="ARBA" id="ARBA00022842"/>
    </source>
</evidence>